<evidence type="ECO:0000313" key="3">
    <source>
        <dbReference type="Proteomes" id="UP000557217"/>
    </source>
</evidence>
<dbReference type="CDD" id="cd01300">
    <property type="entry name" value="YtcJ_like"/>
    <property type="match status" value="1"/>
</dbReference>
<dbReference type="EMBL" id="JACHGZ010000002">
    <property type="protein sequence ID" value="MBB5147990.1"/>
    <property type="molecule type" value="Genomic_DNA"/>
</dbReference>
<dbReference type="InterPro" id="IPR013108">
    <property type="entry name" value="Amidohydro_3"/>
</dbReference>
<gene>
    <name evidence="2" type="ORF">HNR36_000372</name>
</gene>
<dbReference type="PANTHER" id="PTHR22642:SF2">
    <property type="entry name" value="PROTEIN LONG AFTER FAR-RED 3"/>
    <property type="match status" value="1"/>
</dbReference>
<protein>
    <recommendedName>
        <fullName evidence="1">Amidohydrolase 3 domain-containing protein</fullName>
    </recommendedName>
</protein>
<feature type="domain" description="Amidohydrolase 3" evidence="1">
    <location>
        <begin position="55"/>
        <end position="532"/>
    </location>
</feature>
<accession>A0A840PPY9</accession>
<dbReference type="Proteomes" id="UP000557217">
    <property type="component" value="Unassembled WGS sequence"/>
</dbReference>
<dbReference type="Pfam" id="PF07969">
    <property type="entry name" value="Amidohydro_3"/>
    <property type="match status" value="1"/>
</dbReference>
<keyword evidence="3" id="KW-1185">Reference proteome</keyword>
<dbReference type="InterPro" id="IPR033932">
    <property type="entry name" value="YtcJ-like"/>
</dbReference>
<dbReference type="PANTHER" id="PTHR22642">
    <property type="entry name" value="IMIDAZOLONEPROPIONASE"/>
    <property type="match status" value="1"/>
</dbReference>
<dbReference type="InterPro" id="IPR011059">
    <property type="entry name" value="Metal-dep_hydrolase_composite"/>
</dbReference>
<dbReference type="SUPFAM" id="SSF51338">
    <property type="entry name" value="Composite domain of metallo-dependent hydrolases"/>
    <property type="match status" value="1"/>
</dbReference>
<proteinExistence type="predicted"/>
<dbReference type="GO" id="GO:0016810">
    <property type="term" value="F:hydrolase activity, acting on carbon-nitrogen (but not peptide) bonds"/>
    <property type="evidence" value="ECO:0007669"/>
    <property type="project" value="InterPro"/>
</dbReference>
<dbReference type="Gene3D" id="3.10.310.70">
    <property type="match status" value="1"/>
</dbReference>
<evidence type="ECO:0000259" key="1">
    <source>
        <dbReference type="Pfam" id="PF07969"/>
    </source>
</evidence>
<dbReference type="Gene3D" id="3.20.20.140">
    <property type="entry name" value="Metal-dependent hydrolases"/>
    <property type="match status" value="1"/>
</dbReference>
<evidence type="ECO:0000313" key="2">
    <source>
        <dbReference type="EMBL" id="MBB5147990.1"/>
    </source>
</evidence>
<reference evidence="2 3" key="1">
    <citation type="submission" date="2020-08" db="EMBL/GenBank/DDBJ databases">
        <title>Genomic Encyclopedia of Type Strains, Phase IV (KMG-IV): sequencing the most valuable type-strain genomes for metagenomic binning, comparative biology and taxonomic classification.</title>
        <authorList>
            <person name="Goeker M."/>
        </authorList>
    </citation>
    <scope>NUCLEOTIDE SEQUENCE [LARGE SCALE GENOMIC DNA]</scope>
    <source>
        <strain evidence="2 3">DSM 10633</strain>
    </source>
</reference>
<dbReference type="AlphaFoldDB" id="A0A840PPY9"/>
<dbReference type="SUPFAM" id="SSF51556">
    <property type="entry name" value="Metallo-dependent hydrolases"/>
    <property type="match status" value="1"/>
</dbReference>
<comment type="caution">
    <text evidence="2">The sequence shown here is derived from an EMBL/GenBank/DDBJ whole genome shotgun (WGS) entry which is preliminary data.</text>
</comment>
<sequence length="546" mass="60857">MFFADYVFYDGEVITVDRFDSVVDCVCVKGRKILATGEYNSLQHLIGPNTKRIRLNGRSLLPGFNDAHLHLVLYGVNQLAINCKESGMDSLEAILHALSEKAKSTPPGRWIRAWGFNERKVTEQRYPTLEELDAISTEHPIIITRTCGHISVVNSKALKLANIDQHTPNPQGGIIEKDQNGHFTGRLIEAANMEMNQVASYTEEELLKAIEIANRDFLAAGITSVGEAGAFNADSFRALQIASQQGLLQLRIYALLGSLVDSKDFLKKIIASGTLTGTGNEWFKLGPVKLFLDGSSTGPTIATREGYTSDPANHGILYYSEEEIYNILGHAHKLGYQITVHAQGDKAIEMYLNVVERALKEHPRKDHRHRIEHAGISTPDLQKRIKELGLIPVPNPPFHYEFGESYIHNYGERVRYMYPARDFIDQGILAAAGSDSPVTDYNPLIGIHTAVNRKTSEGTPIGENQSINVLEAIRMYTYNGAYASFEEHIKGSIEPGKLADLVVLNDSILNIHPHHIKDLQVDLTMIDGNILYQRKDSKEVGFYEVH</sequence>
<dbReference type="RefSeq" id="WP_016838802.1">
    <property type="nucleotide sequence ID" value="NZ_JAAXPW010000002.1"/>
</dbReference>
<dbReference type="InterPro" id="IPR032466">
    <property type="entry name" value="Metal_Hydrolase"/>
</dbReference>
<name>A0A840PPY9_URETH</name>
<dbReference type="Gene3D" id="2.30.40.10">
    <property type="entry name" value="Urease, subunit C, domain 1"/>
    <property type="match status" value="1"/>
</dbReference>
<organism evidence="2 3">
    <name type="scientific">Ureibacillus thermosphaericus</name>
    <dbReference type="NCBI Taxonomy" id="51173"/>
    <lineage>
        <taxon>Bacteria</taxon>
        <taxon>Bacillati</taxon>
        <taxon>Bacillota</taxon>
        <taxon>Bacilli</taxon>
        <taxon>Bacillales</taxon>
        <taxon>Caryophanaceae</taxon>
        <taxon>Ureibacillus</taxon>
    </lineage>
</organism>